<organism evidence="5 6">
    <name type="scientific">Reichenbachiella agarivorans</name>
    <dbReference type="NCBI Taxonomy" id="2979464"/>
    <lineage>
        <taxon>Bacteria</taxon>
        <taxon>Pseudomonadati</taxon>
        <taxon>Bacteroidota</taxon>
        <taxon>Cytophagia</taxon>
        <taxon>Cytophagales</taxon>
        <taxon>Reichenbachiellaceae</taxon>
        <taxon>Reichenbachiella</taxon>
    </lineage>
</organism>
<reference evidence="5" key="1">
    <citation type="submission" date="2022-09" db="EMBL/GenBank/DDBJ databases">
        <title>Comparative genomics and taxonomic characterization of three novel marine species of genus Reichenbachiella exhibiting antioxidant and polysaccharide degradation activities.</title>
        <authorList>
            <person name="Muhammad N."/>
            <person name="Lee Y.-J."/>
            <person name="Ko J."/>
            <person name="Kim S.-G."/>
        </authorList>
    </citation>
    <scope>NUCLEOTIDE SEQUENCE</scope>
    <source>
        <strain evidence="5">BKB1-1</strain>
    </source>
</reference>
<gene>
    <name evidence="5" type="ORF">N6H18_02970</name>
</gene>
<keyword evidence="1 2" id="KW-0732">Signal</keyword>
<dbReference type="InterPro" id="IPR001320">
    <property type="entry name" value="Iontro_rcpt_C"/>
</dbReference>
<dbReference type="PANTHER" id="PTHR35936">
    <property type="entry name" value="MEMBRANE-BOUND LYTIC MUREIN TRANSGLYCOSYLASE F"/>
    <property type="match status" value="1"/>
</dbReference>
<dbReference type="EMBL" id="CP106679">
    <property type="protein sequence ID" value="UXP32916.1"/>
    <property type="molecule type" value="Genomic_DNA"/>
</dbReference>
<dbReference type="Pfam" id="PF00497">
    <property type="entry name" value="SBP_bac_3"/>
    <property type="match status" value="1"/>
</dbReference>
<name>A0ABY6CQZ4_9BACT</name>
<accession>A0ABY6CQZ4</accession>
<protein>
    <submittedName>
        <fullName evidence="5">Transporter substrate-binding domain-containing protein</fullName>
    </submittedName>
</protein>
<evidence type="ECO:0000256" key="1">
    <source>
        <dbReference type="ARBA" id="ARBA00022729"/>
    </source>
</evidence>
<feature type="domain" description="Solute-binding protein family 3/N-terminal" evidence="3">
    <location>
        <begin position="34"/>
        <end position="257"/>
    </location>
</feature>
<keyword evidence="6" id="KW-1185">Reference proteome</keyword>
<dbReference type="Proteomes" id="UP001065174">
    <property type="component" value="Chromosome"/>
</dbReference>
<dbReference type="SUPFAM" id="SSF53850">
    <property type="entry name" value="Periplasmic binding protein-like II"/>
    <property type="match status" value="1"/>
</dbReference>
<evidence type="ECO:0000256" key="2">
    <source>
        <dbReference type="SAM" id="SignalP"/>
    </source>
</evidence>
<dbReference type="Gene3D" id="3.40.190.10">
    <property type="entry name" value="Periplasmic binding protein-like II"/>
    <property type="match status" value="2"/>
</dbReference>
<feature type="chain" id="PRO_5045779361" evidence="2">
    <location>
        <begin position="23"/>
        <end position="263"/>
    </location>
</feature>
<dbReference type="PANTHER" id="PTHR35936:SF17">
    <property type="entry name" value="ARGININE-BINDING EXTRACELLULAR PROTEIN ARTP"/>
    <property type="match status" value="1"/>
</dbReference>
<feature type="signal peptide" evidence="2">
    <location>
        <begin position="1"/>
        <end position="22"/>
    </location>
</feature>
<evidence type="ECO:0000313" key="6">
    <source>
        <dbReference type="Proteomes" id="UP001065174"/>
    </source>
</evidence>
<sequence length="263" mass="29156">MKTFKTYLLIAVVLLTSCNLLAQDRLNKIIESGELRVGMTGTQPPFSMKTKKGEIIGYDVDLANLLATSMELKLKIVEMPFAELIPSLNEGKIDLVISGMTITPTRNAKNAFAGPYMISGKSILTKSKVLANATNPQDINTNIKVVTLQGSTSQRFAEKHLTNVNLLLVTDYEIAINKIINNESDVMVADYPTCAYAMLKYPNSDLVVLNKPMTIEPIGIALPSNDALFVNLVDNYLESLMATGVLDMMEQKWFENPYWLLQL</sequence>
<dbReference type="SMART" id="SM00062">
    <property type="entry name" value="PBPb"/>
    <property type="match status" value="1"/>
</dbReference>
<dbReference type="RefSeq" id="WP_262310348.1">
    <property type="nucleotide sequence ID" value="NZ_CP106679.1"/>
</dbReference>
<evidence type="ECO:0000259" key="4">
    <source>
        <dbReference type="SMART" id="SM00079"/>
    </source>
</evidence>
<dbReference type="SMART" id="SM00079">
    <property type="entry name" value="PBPe"/>
    <property type="match status" value="1"/>
</dbReference>
<evidence type="ECO:0000259" key="3">
    <source>
        <dbReference type="SMART" id="SM00062"/>
    </source>
</evidence>
<dbReference type="InterPro" id="IPR001638">
    <property type="entry name" value="Solute-binding_3/MltF_N"/>
</dbReference>
<dbReference type="PROSITE" id="PS51257">
    <property type="entry name" value="PROKAR_LIPOPROTEIN"/>
    <property type="match status" value="1"/>
</dbReference>
<feature type="domain" description="Ionotropic glutamate receptor C-terminal" evidence="4">
    <location>
        <begin position="34"/>
        <end position="256"/>
    </location>
</feature>
<proteinExistence type="predicted"/>
<evidence type="ECO:0000313" key="5">
    <source>
        <dbReference type="EMBL" id="UXP32916.1"/>
    </source>
</evidence>